<feature type="binding site" evidence="4">
    <location>
        <position position="82"/>
    </location>
    <ligand>
        <name>substrate</name>
    </ligand>
</feature>
<dbReference type="GO" id="GO:0005829">
    <property type="term" value="C:cytosol"/>
    <property type="evidence" value="ECO:0007669"/>
    <property type="project" value="TreeGrafter"/>
</dbReference>
<comment type="caution">
    <text evidence="7">The sequence shown here is derived from an EMBL/GenBank/DDBJ whole genome shotgun (WGS) entry which is preliminary data.</text>
</comment>
<evidence type="ECO:0000313" key="7">
    <source>
        <dbReference type="EMBL" id="GII37709.1"/>
    </source>
</evidence>
<keyword evidence="2" id="KW-0784">Thiamine biosynthesis</keyword>
<accession>A0A8J3U835</accession>
<dbReference type="AlphaFoldDB" id="A0A8J3U835"/>
<dbReference type="EC" id="3.5.99.2" evidence="2"/>
<dbReference type="PIRSF" id="PIRSF003170">
    <property type="entry name" value="Pet18p"/>
    <property type="match status" value="1"/>
</dbReference>
<evidence type="ECO:0000256" key="3">
    <source>
        <dbReference type="PIRSR" id="PIRSR003170-1"/>
    </source>
</evidence>
<dbReference type="RefSeq" id="WP_239116664.1">
    <property type="nucleotide sequence ID" value="NZ_BAABHI010000027.1"/>
</dbReference>
<evidence type="ECO:0000259" key="6">
    <source>
        <dbReference type="Pfam" id="PF03070"/>
    </source>
</evidence>
<comment type="catalytic activity">
    <reaction evidence="2">
        <text>4-amino-5-aminomethyl-2-methylpyrimidine + H2O = 4-amino-5-hydroxymethyl-2-methylpyrimidine + NH4(+)</text>
        <dbReference type="Rhea" id="RHEA:31799"/>
        <dbReference type="ChEBI" id="CHEBI:15377"/>
        <dbReference type="ChEBI" id="CHEBI:16892"/>
        <dbReference type="ChEBI" id="CHEBI:28938"/>
        <dbReference type="ChEBI" id="CHEBI:63416"/>
        <dbReference type="EC" id="3.5.99.2"/>
    </reaction>
</comment>
<dbReference type="GO" id="GO:0050334">
    <property type="term" value="F:thiaminase activity"/>
    <property type="evidence" value="ECO:0007669"/>
    <property type="project" value="UniProtKB-UniRule"/>
</dbReference>
<evidence type="ECO:0000256" key="2">
    <source>
        <dbReference type="PIRNR" id="PIRNR003170"/>
    </source>
</evidence>
<gene>
    <name evidence="7" type="ORF">Pph01_27120</name>
</gene>
<evidence type="ECO:0000256" key="4">
    <source>
        <dbReference type="PIRSR" id="PIRSR003170-2"/>
    </source>
</evidence>
<dbReference type="UniPathway" id="UPA00060"/>
<comment type="pathway">
    <text evidence="1 2">Cofactor biosynthesis; thiamine diphosphate biosynthesis.</text>
</comment>
<organism evidence="7 8">
    <name type="scientific">Planotetraspora phitsanulokensis</name>
    <dbReference type="NCBI Taxonomy" id="575192"/>
    <lineage>
        <taxon>Bacteria</taxon>
        <taxon>Bacillati</taxon>
        <taxon>Actinomycetota</taxon>
        <taxon>Actinomycetes</taxon>
        <taxon>Streptosporangiales</taxon>
        <taxon>Streptosporangiaceae</taxon>
        <taxon>Planotetraspora</taxon>
    </lineage>
</organism>
<comment type="similarity">
    <text evidence="2">Belongs to the TenA family.</text>
</comment>
<dbReference type="CDD" id="cd19358">
    <property type="entry name" value="TenA_E_Spr0628-like"/>
    <property type="match status" value="1"/>
</dbReference>
<comment type="catalytic activity">
    <reaction evidence="2">
        <text>thiamine + H2O = 5-(2-hydroxyethyl)-4-methylthiazole + 4-amino-5-hydroxymethyl-2-methylpyrimidine + H(+)</text>
        <dbReference type="Rhea" id="RHEA:17509"/>
        <dbReference type="ChEBI" id="CHEBI:15377"/>
        <dbReference type="ChEBI" id="CHEBI:15378"/>
        <dbReference type="ChEBI" id="CHEBI:16892"/>
        <dbReference type="ChEBI" id="CHEBI:17957"/>
        <dbReference type="ChEBI" id="CHEBI:18385"/>
        <dbReference type="EC" id="3.5.99.2"/>
    </reaction>
</comment>
<evidence type="ECO:0000256" key="1">
    <source>
        <dbReference type="ARBA" id="ARBA00004948"/>
    </source>
</evidence>
<dbReference type="GO" id="GO:0009228">
    <property type="term" value="P:thiamine biosynthetic process"/>
    <property type="evidence" value="ECO:0007669"/>
    <property type="project" value="UniProtKB-KW"/>
</dbReference>
<dbReference type="InterPro" id="IPR026285">
    <property type="entry name" value="TenA_E"/>
</dbReference>
<dbReference type="EMBL" id="BOOP01000009">
    <property type="protein sequence ID" value="GII37709.1"/>
    <property type="molecule type" value="Genomic_DNA"/>
</dbReference>
<feature type="active site" description="Proton donor" evidence="3">
    <location>
        <position position="244"/>
    </location>
</feature>
<dbReference type="PANTHER" id="PTHR43198">
    <property type="entry name" value="BIFUNCTIONAL TH2 PROTEIN"/>
    <property type="match status" value="1"/>
</dbReference>
<dbReference type="InterPro" id="IPR004305">
    <property type="entry name" value="Thiaminase-2/PQQC"/>
</dbReference>
<dbReference type="Pfam" id="PF03070">
    <property type="entry name" value="TENA_THI-4"/>
    <property type="match status" value="1"/>
</dbReference>
<evidence type="ECO:0000313" key="8">
    <source>
        <dbReference type="Proteomes" id="UP000622547"/>
    </source>
</evidence>
<feature type="domain" description="Thiaminase-2/PQQC" evidence="6">
    <location>
        <begin position="53"/>
        <end position="251"/>
    </location>
</feature>
<sequence>MEIENGAADAHANGPHASADAHGNGPHDPPTYAVWRSTAADPAFSEWLRSASEPDWTAVVTHPFAAAIISGEADMRRYLVQDFQFVDAFTALLGAAVAAADRFESRVPFGRFLGQIVTDTERSYFHRALAELGAGADDVISPELEPVTVRFRALMDEARVSQEYPVILAVLCLAEWIYLGWASRAAEPLPERFLYREWIDLHSGPEFEAWVGFLRGELDRIGPSLGEDGQARVLGFFREAARLERGFFDMAEG</sequence>
<dbReference type="Gene3D" id="1.20.910.10">
    <property type="entry name" value="Heme oxygenase-like"/>
    <property type="match status" value="1"/>
</dbReference>
<keyword evidence="2" id="KW-0378">Hydrolase</keyword>
<dbReference type="SUPFAM" id="SSF48613">
    <property type="entry name" value="Heme oxygenase-like"/>
    <property type="match status" value="1"/>
</dbReference>
<name>A0A8J3U835_9ACTN</name>
<feature type="region of interest" description="Disordered" evidence="5">
    <location>
        <begin position="1"/>
        <end position="31"/>
    </location>
</feature>
<dbReference type="Proteomes" id="UP000622547">
    <property type="component" value="Unassembled WGS sequence"/>
</dbReference>
<evidence type="ECO:0000256" key="5">
    <source>
        <dbReference type="SAM" id="MobiDB-lite"/>
    </source>
</evidence>
<proteinExistence type="inferred from homology"/>
<dbReference type="GO" id="GO:0009229">
    <property type="term" value="P:thiamine diphosphate biosynthetic process"/>
    <property type="evidence" value="ECO:0007669"/>
    <property type="project" value="UniProtKB-UniPathway"/>
</dbReference>
<protein>
    <recommendedName>
        <fullName evidence="2">Aminopyrimidine aminohydrolase</fullName>
        <ecNumber evidence="2">3.5.99.2</ecNumber>
    </recommendedName>
</protein>
<dbReference type="PANTHER" id="PTHR43198:SF2">
    <property type="entry name" value="SI:CH1073-67J19.1-RELATED"/>
    <property type="match status" value="1"/>
</dbReference>
<dbReference type="InterPro" id="IPR016084">
    <property type="entry name" value="Haem_Oase-like_multi-hlx"/>
</dbReference>
<feature type="binding site" evidence="4">
    <location>
        <position position="175"/>
    </location>
    <ligand>
        <name>substrate</name>
    </ligand>
</feature>
<keyword evidence="8" id="KW-1185">Reference proteome</keyword>
<reference evidence="7 8" key="1">
    <citation type="submission" date="2021-01" db="EMBL/GenBank/DDBJ databases">
        <title>Whole genome shotgun sequence of Planotetraspora phitsanulokensis NBRC 104273.</title>
        <authorList>
            <person name="Komaki H."/>
            <person name="Tamura T."/>
        </authorList>
    </citation>
    <scope>NUCLEOTIDE SEQUENCE [LARGE SCALE GENOMIC DNA]</scope>
    <source>
        <strain evidence="7 8">NBRC 104273</strain>
    </source>
</reference>
<dbReference type="InterPro" id="IPR050967">
    <property type="entry name" value="Thiamine_Salvage_TenA"/>
</dbReference>
<comment type="function">
    <text evidence="2">Catalyzes an amino-pyrimidine hydrolysis reaction at the C5' of the pyrimidine moiety of thiamine compounds, a reaction that is part of a thiamine salvage pathway. Thus, catalyzes the conversion of 4-amino-5-aminomethyl-2-methylpyrimidine to 4-amino-5-hydroxymethyl-2-methylpyrimidine (HMP).</text>
</comment>
<feature type="binding site" evidence="4">
    <location>
        <position position="121"/>
    </location>
    <ligand>
        <name>substrate</name>
    </ligand>
</feature>